<comment type="caution">
    <text evidence="4">The sequence shown here is derived from an EMBL/GenBank/DDBJ whole genome shotgun (WGS) entry which is preliminary data.</text>
</comment>
<evidence type="ECO:0000313" key="4">
    <source>
        <dbReference type="EMBL" id="KAE9223511.1"/>
    </source>
</evidence>
<evidence type="ECO:0000313" key="6">
    <source>
        <dbReference type="Proteomes" id="UP000460718"/>
    </source>
</evidence>
<dbReference type="AlphaFoldDB" id="A0A6A3YSF5"/>
<feature type="region of interest" description="Disordered" evidence="1">
    <location>
        <begin position="1"/>
        <end position="37"/>
    </location>
</feature>
<dbReference type="EMBL" id="QXFX01000166">
    <property type="protein sequence ID" value="KAE9127969.1"/>
    <property type="molecule type" value="Genomic_DNA"/>
</dbReference>
<proteinExistence type="predicted"/>
<evidence type="ECO:0000256" key="1">
    <source>
        <dbReference type="SAM" id="MobiDB-lite"/>
    </source>
</evidence>
<reference evidence="4 5" key="1">
    <citation type="submission" date="2018-08" db="EMBL/GenBank/DDBJ databases">
        <title>Genomic investigation of the strawberry pathogen Phytophthora fragariae indicates pathogenicity is determined by transcriptional variation in three key races.</title>
        <authorList>
            <person name="Adams T.M."/>
            <person name="Armitage A.D."/>
            <person name="Sobczyk M.K."/>
            <person name="Bates H.J."/>
            <person name="Dunwell J.M."/>
            <person name="Nellist C.F."/>
            <person name="Harrison R.J."/>
        </authorList>
    </citation>
    <scope>NUCLEOTIDE SEQUENCE [LARGE SCALE GENOMIC DNA]</scope>
    <source>
        <strain evidence="4 5">NOV-27</strain>
        <strain evidence="3 7">ONT-3</strain>
        <strain evidence="2 6">SCRP245</strain>
    </source>
</reference>
<evidence type="ECO:0008006" key="8">
    <source>
        <dbReference type="Google" id="ProtNLM"/>
    </source>
</evidence>
<gene>
    <name evidence="4" type="ORF">PF005_g6271</name>
    <name evidence="3" type="ORF">PF010_g4678</name>
    <name evidence="2" type="ORF">PF011_g13475</name>
</gene>
<evidence type="ECO:0000313" key="5">
    <source>
        <dbReference type="Proteomes" id="UP000433483"/>
    </source>
</evidence>
<evidence type="ECO:0000313" key="7">
    <source>
        <dbReference type="Proteomes" id="UP000488956"/>
    </source>
</evidence>
<evidence type="ECO:0000313" key="2">
    <source>
        <dbReference type="EMBL" id="KAE9002065.1"/>
    </source>
</evidence>
<dbReference type="Proteomes" id="UP000488956">
    <property type="component" value="Unassembled WGS sequence"/>
</dbReference>
<dbReference type="Proteomes" id="UP000460718">
    <property type="component" value="Unassembled WGS sequence"/>
</dbReference>
<dbReference type="Proteomes" id="UP000433483">
    <property type="component" value="Unassembled WGS sequence"/>
</dbReference>
<accession>A0A6A3YSF5</accession>
<name>A0A6A3YSF5_9STRA</name>
<dbReference type="EMBL" id="QXFW01000832">
    <property type="protein sequence ID" value="KAE9002065.1"/>
    <property type="molecule type" value="Genomic_DNA"/>
</dbReference>
<dbReference type="EMBL" id="QXGB01000230">
    <property type="protein sequence ID" value="KAE9223511.1"/>
    <property type="molecule type" value="Genomic_DNA"/>
</dbReference>
<keyword evidence="5" id="KW-1185">Reference proteome</keyword>
<evidence type="ECO:0000313" key="3">
    <source>
        <dbReference type="EMBL" id="KAE9127969.1"/>
    </source>
</evidence>
<organism evidence="4 5">
    <name type="scientific">Phytophthora fragariae</name>
    <dbReference type="NCBI Taxonomy" id="53985"/>
    <lineage>
        <taxon>Eukaryota</taxon>
        <taxon>Sar</taxon>
        <taxon>Stramenopiles</taxon>
        <taxon>Oomycota</taxon>
        <taxon>Peronosporomycetes</taxon>
        <taxon>Peronosporales</taxon>
        <taxon>Peronosporaceae</taxon>
        <taxon>Phytophthora</taxon>
    </lineage>
</organism>
<protein>
    <recommendedName>
        <fullName evidence="8">FHA domain-containing protein</fullName>
    </recommendedName>
</protein>
<sequence>MVARFDAETTAACSGTQTSRRRSSASTKVRGVHHGTIQSHREHVALRVRRQHSVLYLNEAGRKATAVSCSSFQQPVNVESKMGRVVLFQSGPSWALRSQATAGRERAAPRRCRLPSSLRSVAREAATVSGVALQLERSVRRAELQLVLRQVAGQDLQQLRRVEQRVELRHFGAQGRVVGATQFSDGNHAVS</sequence>